<dbReference type="Proteomes" id="UP000000437">
    <property type="component" value="Chromosome 21"/>
</dbReference>
<evidence type="ECO:0000313" key="7">
    <source>
        <dbReference type="RefSeq" id="XP_009293533.1"/>
    </source>
</evidence>
<evidence type="ECO:0000313" key="5">
    <source>
        <dbReference type="RefSeq" id="XP_005161173.1"/>
    </source>
</evidence>
<feature type="region of interest" description="Disordered" evidence="2">
    <location>
        <begin position="1064"/>
        <end position="1281"/>
    </location>
</feature>
<keyword evidence="1" id="KW-0175">Coiled coil</keyword>
<dbReference type="ZFIN" id="ZDB-GENE-091204-170">
    <property type="gene designation" value="akna"/>
</dbReference>
<feature type="compositionally biased region" description="Polar residues" evidence="2">
    <location>
        <begin position="346"/>
        <end position="380"/>
    </location>
</feature>
<evidence type="ECO:0000313" key="8">
    <source>
        <dbReference type="ZFIN" id="ZDB-GENE-091204-170"/>
    </source>
</evidence>
<name>A0A8N7UUX9_DANRE</name>
<dbReference type="GeneTree" id="ENSGT00940000154254"/>
<feature type="compositionally biased region" description="Low complexity" evidence="2">
    <location>
        <begin position="598"/>
        <end position="612"/>
    </location>
</feature>
<organism evidence="3">
    <name type="scientific">Danio rerio</name>
    <name type="common">Zebrafish</name>
    <name type="synonym">Brachydanio rerio</name>
    <dbReference type="NCBI Taxonomy" id="7955"/>
    <lineage>
        <taxon>Eukaryota</taxon>
        <taxon>Metazoa</taxon>
        <taxon>Chordata</taxon>
        <taxon>Craniata</taxon>
        <taxon>Vertebrata</taxon>
        <taxon>Euteleostomi</taxon>
        <taxon>Actinopterygii</taxon>
        <taxon>Neopterygii</taxon>
        <taxon>Teleostei</taxon>
        <taxon>Ostariophysi</taxon>
        <taxon>Cypriniformes</taxon>
        <taxon>Danionidae</taxon>
        <taxon>Danioninae</taxon>
        <taxon>Danio</taxon>
    </lineage>
</organism>
<feature type="compositionally biased region" description="Basic and acidic residues" evidence="2">
    <location>
        <begin position="1182"/>
        <end position="1194"/>
    </location>
</feature>
<evidence type="ECO:0000256" key="1">
    <source>
        <dbReference type="SAM" id="Coils"/>
    </source>
</evidence>
<reference evidence="3 4" key="2">
    <citation type="journal article" date="2013" name="Nature">
        <title>The zebrafish reference genome sequence and its relationship to the human genome.</title>
        <authorList>
            <consortium name="Genome Reference Consortium Zebrafish"/>
            <person name="Howe K."/>
            <person name="Clark M.D."/>
            <person name="Torroja C.F."/>
            <person name="Torrance J."/>
            <person name="Berthelot C."/>
            <person name="Muffato M."/>
            <person name="Collins J.E."/>
            <person name="Humphray S."/>
            <person name="McLaren K."/>
            <person name="Matthews L."/>
            <person name="McLaren S."/>
            <person name="Sealy I."/>
            <person name="Caccamo M."/>
            <person name="Churcher C."/>
            <person name="Scott C."/>
            <person name="Barrett J.C."/>
            <person name="Koch R."/>
            <person name="Rauch G.J."/>
            <person name="White S."/>
            <person name="Chow W."/>
            <person name="Kilian B."/>
            <person name="Quintais L.T."/>
            <person name="Guerra-Assuncao J.A."/>
            <person name="Zhou Y."/>
            <person name="Gu Y."/>
            <person name="Yen J."/>
            <person name="Vogel J.H."/>
            <person name="Eyre T."/>
            <person name="Redmond S."/>
            <person name="Banerjee R."/>
            <person name="Chi J."/>
            <person name="Fu B."/>
            <person name="Langley E."/>
            <person name="Maguire S.F."/>
            <person name="Laird G.K."/>
            <person name="Lloyd D."/>
            <person name="Kenyon E."/>
            <person name="Donaldson S."/>
            <person name="Sehra H."/>
            <person name="Almeida-King J."/>
            <person name="Loveland J."/>
            <person name="Trevanion S."/>
            <person name="Jones M."/>
            <person name="Quail M."/>
            <person name="Willey D."/>
            <person name="Hunt A."/>
            <person name="Burton J."/>
            <person name="Sims S."/>
            <person name="McLay K."/>
            <person name="Plumb B."/>
            <person name="Davis J."/>
            <person name="Clee C."/>
            <person name="Oliver K."/>
            <person name="Clark R."/>
            <person name="Riddle C."/>
            <person name="Elliot D."/>
            <person name="Eliott D."/>
            <person name="Threadgold G."/>
            <person name="Harden G."/>
            <person name="Ware D."/>
            <person name="Begum S."/>
            <person name="Mortimore B."/>
            <person name="Mortimer B."/>
            <person name="Kerry G."/>
            <person name="Heath P."/>
            <person name="Phillimore B."/>
            <person name="Tracey A."/>
            <person name="Corby N."/>
            <person name="Dunn M."/>
            <person name="Johnson C."/>
            <person name="Wood J."/>
            <person name="Clark S."/>
            <person name="Pelan S."/>
            <person name="Griffiths G."/>
            <person name="Smith M."/>
            <person name="Glithero R."/>
            <person name="Howden P."/>
            <person name="Barker N."/>
            <person name="Lloyd C."/>
            <person name="Stevens C."/>
            <person name="Harley J."/>
            <person name="Holt K."/>
            <person name="Panagiotidis G."/>
            <person name="Lovell J."/>
            <person name="Beasley H."/>
            <person name="Henderson C."/>
            <person name="Gordon D."/>
            <person name="Auger K."/>
            <person name="Wright D."/>
            <person name="Collins J."/>
            <person name="Raisen C."/>
            <person name="Dyer L."/>
            <person name="Leung K."/>
            <person name="Robertson L."/>
            <person name="Ambridge K."/>
            <person name="Leongamornlert D."/>
            <person name="McGuire S."/>
            <person name="Gilderthorp R."/>
            <person name="Griffiths C."/>
            <person name="Manthravadi D."/>
            <person name="Nichol S."/>
            <person name="Barker G."/>
            <person name="Whitehead S."/>
            <person name="Kay M."/>
            <person name="Brown J."/>
            <person name="Murnane C."/>
            <person name="Gray E."/>
            <person name="Humphries M."/>
            <person name="Sycamore N."/>
            <person name="Barker D."/>
            <person name="Saunders D."/>
            <person name="Wallis J."/>
            <person name="Babbage A."/>
            <person name="Hammond S."/>
            <person name="Mashreghi-Mohammadi M."/>
            <person name="Barr L."/>
            <person name="Martin S."/>
            <person name="Wray P."/>
            <person name="Ellington A."/>
            <person name="Matthews N."/>
            <person name="Ellwood M."/>
            <person name="Woodmansey R."/>
            <person name="Clark G."/>
            <person name="Cooper J."/>
            <person name="Cooper J."/>
            <person name="Tromans A."/>
            <person name="Grafham D."/>
            <person name="Skuce C."/>
            <person name="Pandian R."/>
            <person name="Andrews R."/>
            <person name="Harrison E."/>
            <person name="Kimberley A."/>
            <person name="Garnett J."/>
            <person name="Fosker N."/>
            <person name="Hall R."/>
            <person name="Garner P."/>
            <person name="Kelly D."/>
            <person name="Bird C."/>
            <person name="Palmer S."/>
            <person name="Gehring I."/>
            <person name="Berger A."/>
            <person name="Dooley C.M."/>
            <person name="Ersan-Urun Z."/>
            <person name="Eser C."/>
            <person name="Geiger H."/>
            <person name="Geisler M."/>
            <person name="Karotki L."/>
            <person name="Kirn A."/>
            <person name="Konantz J."/>
            <person name="Konantz M."/>
            <person name="Oberlander M."/>
            <person name="Rudolph-Geiger S."/>
            <person name="Teucke M."/>
            <person name="Lanz C."/>
            <person name="Raddatz G."/>
            <person name="Osoegawa K."/>
            <person name="Zhu B."/>
            <person name="Rapp A."/>
            <person name="Widaa S."/>
            <person name="Langford C."/>
            <person name="Yang F."/>
            <person name="Schuster S.C."/>
            <person name="Carter N.P."/>
            <person name="Harrow J."/>
            <person name="Ning Z."/>
            <person name="Herrero J."/>
            <person name="Searle S.M."/>
            <person name="Enright A."/>
            <person name="Geisler R."/>
            <person name="Plasterk R.H."/>
            <person name="Lee C."/>
            <person name="Westerfield M."/>
            <person name="de Jong P.J."/>
            <person name="Zon L.I."/>
            <person name="Postlethwait J.H."/>
            <person name="Nusslein-Volhard C."/>
            <person name="Hubbard T.J."/>
            <person name="Roest Crollius H."/>
            <person name="Rogers J."/>
            <person name="Stemple D.L."/>
        </authorList>
    </citation>
    <scope>NUCLEOTIDE SEQUENCE [LARGE SCALE GENOMIC DNA]</scope>
    <source>
        <strain evidence="3">Tuebingen</strain>
    </source>
</reference>
<feature type="region of interest" description="Disordered" evidence="2">
    <location>
        <begin position="1322"/>
        <end position="1343"/>
    </location>
</feature>
<feature type="coiled-coil region" evidence="1">
    <location>
        <begin position="507"/>
        <end position="534"/>
    </location>
</feature>
<dbReference type="InterPro" id="IPR052655">
    <property type="entry name" value="AKNA_Centrosome-Trans_reg"/>
</dbReference>
<feature type="compositionally biased region" description="Basic and acidic residues" evidence="2">
    <location>
        <begin position="982"/>
        <end position="993"/>
    </location>
</feature>
<feature type="compositionally biased region" description="Polar residues" evidence="2">
    <location>
        <begin position="1108"/>
        <end position="1124"/>
    </location>
</feature>
<dbReference type="eggNOG" id="ENOG502QRSN">
    <property type="taxonomic scope" value="Eukaryota"/>
</dbReference>
<dbReference type="CTD" id="80709"/>
<feature type="region of interest" description="Disordered" evidence="2">
    <location>
        <begin position="1"/>
        <end position="70"/>
    </location>
</feature>
<dbReference type="GlyGen" id="A0A8N7UUX9">
    <property type="glycosylation" value="3 sites"/>
</dbReference>
<sequence length="1452" mass="160894">MERSRGGTSTGVLVWTPAPQLSSPSASEGSDFSWDEEPDQDFQSQMDENGIIGLAERQGQQEREEEEVAEELLWDVKTPEPEHGPPPAVEEISCHLSELLDSEPLSQATGDHYYSPSLQEEHQTDDDRSVLSEDWADDEGGTGSPVKHKLSSFPERDTALDMTDEETEEKNTQEDAQRFMDQSFHVTEERAAVFQTLKTLDFSQEMSGIFKDHPISGVPEYSDQSDCEELDARFLPVSHHFSRNTSNPTSFPHLSSEELMNDCGIEAETLPELEIRSDSSLGTYQSPVSKTNHTFRSNQEEIKHKISPQTSPRSPVIKNSPEKIYQDATSGEKLDGRLHRPYHNLQPPTVSPRKTTSASCNTQVSIPAQAISKASVSPSERSPPPTPHRNSAIKNHRNCKTSHMDPDDIRKGQLNHALPDFSKVEPKVRFPKRSEYKPPKSRRPPHVRTSYPGLPVVFKSPAEIVKEVLLSSCDGTTGSPSSSETQKHLHNIVPEEFRCPQQASTLMQQLQEDYNRLLTKYAEAENTIDRLRLEAKVGLSSEPPKPSSTAVLSGVIQEGSKVITISFPQAQRAEFSTGSVHLTQQKELSENSRKAATRPSSVSSISSRRSGSLTPDHLTDTLSKQNQRFQLQVDAFESLLKGGKLKPCEQTKGLSTLAEGQESLERAYLNARVQYQMLQQRQGRHAIFDPDRDLEGQIFRSGMRLEELKEWLEQAEQNQPVSEPTLSPYPPSDVLSASMLEPEPVPEIPLSAVCPEACVGVEVSSVSGESDSGREEMEMLPFVLHPLDNKHQRVEKDFSELMDCYQSVKELPGTLDQAVTLKSHDLLDFGSSVPPGKKSVTDGQPLKTVNEREMRKPAQQQPAAGCVPPSCPSVSSQVCDSMETHPEAFCHSYVLAGESTRESKTAGNMKAQSTSLTSLEERTHHRTVGLKAKAKTLRAPPMDGVMSPETDSGFMGSESSQLTAALHSPLHQRAVISSIRLSDPHTKDTERPESASPSGQPFIVSPSPSQPSPNTTKKHIDTSGKCTGPYKKIGGEERCSFSSLSSSLSPLHWPRSSILPWTSSLTSQSERGADEEEEKAQKDKYPQPTNQQLRSHRSPSLHRPYHHSSAQLTNHQKALQSLQKEVNRLKERLEGNLRLSKPARPMRTEVSASEDTRGHTHPQTSTPQRHDLRSSKRRRRQTERAGNGEKERGISPRPVLRQRSASLPRHRPETDMTSDSEHAQSEPRPSTSRYVPVSPVKSRGRRQTRRFECHKEDSTSGRSDNSDEAEPNGGAESLCPDCISDRTSALTRLLRSRSSPHLAQTSCSHCPLCGALQAIQRASKPAPVSSPRASQPMRSLQREKGGVNVTVAPPPLLQRAVPVVPYVPVYPSTLYFSSPMTPPAYPQPLNISSNPVRPERSGVRGHRRRSSSMEYHQDSMSSALTRAITAARHMREASQRMASSLHTASCSY</sequence>
<feature type="compositionally biased region" description="Basic residues" evidence="2">
    <location>
        <begin position="924"/>
        <end position="936"/>
    </location>
</feature>
<dbReference type="GO" id="GO:0060234">
    <property type="term" value="P:neuroblast delamination"/>
    <property type="evidence" value="ECO:0000318"/>
    <property type="project" value="GO_Central"/>
</dbReference>
<dbReference type="GO" id="GO:0001837">
    <property type="term" value="P:epithelial to mesenchymal transition"/>
    <property type="evidence" value="ECO:0000318"/>
    <property type="project" value="GO_Central"/>
</dbReference>
<feature type="region of interest" description="Disordered" evidence="2">
    <location>
        <begin position="578"/>
        <end position="619"/>
    </location>
</feature>
<dbReference type="PANTHER" id="PTHR21510:SF15">
    <property type="entry name" value="MICROTUBULE ORGANIZATION PROTEIN AKNA"/>
    <property type="match status" value="1"/>
</dbReference>
<dbReference type="RefSeq" id="XP_009293531.1">
    <property type="nucleotide sequence ID" value="XM_009295256.3"/>
</dbReference>
<feature type="compositionally biased region" description="Basic and acidic residues" evidence="2">
    <location>
        <begin position="402"/>
        <end position="411"/>
    </location>
</feature>
<dbReference type="PaxDb" id="7955-ENSDARP00000122036"/>
<dbReference type="RefSeq" id="XP_005161173.1">
    <property type="nucleotide sequence ID" value="XM_005161116.5"/>
</dbReference>
<protein>
    <submittedName>
        <fullName evidence="3">AT-hook transcription factor</fullName>
    </submittedName>
    <submittedName>
        <fullName evidence="6 7">AT-hook-containing transcription factor-like isoform X1</fullName>
    </submittedName>
    <submittedName>
        <fullName evidence="5">Microtubule organization protein AKNA isoform X1</fullName>
    </submittedName>
</protein>
<feature type="compositionally biased region" description="Basic and acidic residues" evidence="2">
    <location>
        <begin position="1249"/>
        <end position="1259"/>
    </location>
</feature>
<feature type="region of interest" description="Disordered" evidence="2">
    <location>
        <begin position="901"/>
        <end position="961"/>
    </location>
</feature>
<gene>
    <name evidence="3 5 6 7 8" type="primary">akna</name>
</gene>
<feature type="compositionally biased region" description="Polar residues" evidence="2">
    <location>
        <begin position="280"/>
        <end position="297"/>
    </location>
</feature>
<accession>A0A8N7UUX9</accession>
<dbReference type="RefSeq" id="XP_073791187.1">
    <property type="nucleotide sequence ID" value="XM_073935086.1"/>
</dbReference>
<dbReference type="GO" id="GO:0005813">
    <property type="term" value="C:centrosome"/>
    <property type="evidence" value="ECO:0000318"/>
    <property type="project" value="GO_Central"/>
</dbReference>
<accession>E7EZN5</accession>
<dbReference type="OrthoDB" id="10035553at2759"/>
<dbReference type="HOGENOM" id="CLU_254342_0_0_1"/>
<evidence type="ECO:0000313" key="4">
    <source>
        <dbReference type="Proteomes" id="UP000000437"/>
    </source>
</evidence>
<feature type="region of interest" description="Disordered" evidence="2">
    <location>
        <begin position="98"/>
        <end position="177"/>
    </location>
</feature>
<dbReference type="RefSeq" id="XP_073791185.1">
    <property type="nucleotide sequence ID" value="XM_073935084.1"/>
</dbReference>
<feature type="region of interest" description="Disordered" evidence="2">
    <location>
        <begin position="280"/>
        <end position="448"/>
    </location>
</feature>
<dbReference type="RefSeq" id="XP_073791188.1">
    <property type="nucleotide sequence ID" value="XM_073935087.1"/>
</dbReference>
<evidence type="ECO:0000313" key="6">
    <source>
        <dbReference type="RefSeq" id="XP_009293531.1"/>
    </source>
</evidence>
<dbReference type="GO" id="GO:0021849">
    <property type="term" value="P:neuroblast division in subventricular zone"/>
    <property type="evidence" value="ECO:0000318"/>
    <property type="project" value="GO_Central"/>
</dbReference>
<evidence type="ECO:0000256" key="2">
    <source>
        <dbReference type="SAM" id="MobiDB-lite"/>
    </source>
</evidence>
<feature type="region of interest" description="Disordered" evidence="2">
    <location>
        <begin position="980"/>
        <end position="1031"/>
    </location>
</feature>
<proteinExistence type="predicted"/>
<keyword evidence="4" id="KW-1185">Reference proteome</keyword>
<feature type="compositionally biased region" description="Basic and acidic residues" evidence="2">
    <location>
        <begin position="119"/>
        <end position="131"/>
    </location>
</feature>
<dbReference type="Bgee" id="ENSDARG00000087110">
    <property type="expression patterns" value="Expressed in testis and 14 other cell types or tissues"/>
</dbReference>
<dbReference type="RefSeq" id="XP_009293533.1">
    <property type="nucleotide sequence ID" value="XM_009295258.3"/>
</dbReference>
<dbReference type="PANTHER" id="PTHR21510">
    <property type="entry name" value="AKNA DOMAIN-CONTAINING PROTEIN"/>
    <property type="match status" value="1"/>
</dbReference>
<dbReference type="EMBL" id="CU468727">
    <property type="status" value="NOT_ANNOTATED_CDS"/>
    <property type="molecule type" value="Genomic_DNA"/>
</dbReference>
<feature type="compositionally biased region" description="Basic and acidic residues" evidence="2">
    <location>
        <begin position="422"/>
        <end position="438"/>
    </location>
</feature>
<feature type="compositionally biased region" description="Polar residues" evidence="2">
    <location>
        <begin position="19"/>
        <end position="30"/>
    </location>
</feature>
<feature type="compositionally biased region" description="Basic and acidic residues" evidence="2">
    <location>
        <begin position="1210"/>
        <end position="1225"/>
    </location>
</feature>
<feature type="compositionally biased region" description="Basic and acidic residues" evidence="2">
    <location>
        <begin position="1125"/>
        <end position="1135"/>
    </location>
</feature>
<dbReference type="GeneID" id="556113"/>
<dbReference type="Ensembl" id="ENSDART00000143874.3">
    <property type="protein sequence ID" value="ENSDARP00000122036.2"/>
    <property type="gene ID" value="ENSDARG00000087110.5"/>
</dbReference>
<reference evidence="6 7" key="3">
    <citation type="submission" date="2023-09" db="UniProtKB">
        <authorList>
            <consortium name="RefSeq"/>
        </authorList>
    </citation>
    <scope>IDENTIFICATION</scope>
    <source>
        <strain evidence="5 6">Tuebingen</strain>
    </source>
</reference>
<dbReference type="RefSeq" id="XP_073791186.1">
    <property type="nucleotide sequence ID" value="XM_073935085.1"/>
</dbReference>
<reference evidence="3" key="1">
    <citation type="submission" date="2011-07" db="UniProtKB">
        <authorList>
            <consortium name="Ensembl"/>
        </authorList>
    </citation>
    <scope>IDENTIFICATION</scope>
    <source>
        <strain evidence="3">Tuebingen</strain>
    </source>
</reference>
<dbReference type="STRING" id="7955.ENSDARP00000122036"/>
<feature type="region of interest" description="Disordered" evidence="2">
    <location>
        <begin position="1387"/>
        <end position="1420"/>
    </location>
</feature>
<evidence type="ECO:0000313" key="3">
    <source>
        <dbReference type="Ensembl" id="ENSDARP00000122036"/>
    </source>
</evidence>
<feature type="compositionally biased region" description="Basic and acidic residues" evidence="2">
    <location>
        <begin position="320"/>
        <end position="338"/>
    </location>
</feature>
<dbReference type="AGR" id="ZFIN:ZDB-GENE-091204-170"/>
<accession>E9QHW6</accession>
<dbReference type="EMBL" id="BX470221">
    <property type="status" value="NOT_ANNOTATED_CDS"/>
    <property type="molecule type" value="Genomic_DNA"/>
</dbReference>
<dbReference type="OMA" id="WATEGNE"/>
<dbReference type="AlphaFoldDB" id="A0A8N7UUX9"/>
<feature type="compositionally biased region" description="Polar residues" evidence="2">
    <location>
        <begin position="1"/>
        <end position="11"/>
    </location>
</feature>
<feature type="compositionally biased region" description="Basic residues" evidence="2">
    <location>
        <begin position="1094"/>
        <end position="1106"/>
    </location>
</feature>